<dbReference type="WBParaSite" id="SMUV_0000272001-mRNA-1">
    <property type="protein sequence ID" value="SMUV_0000272001-mRNA-1"/>
    <property type="gene ID" value="SMUV_0000272001"/>
</dbReference>
<dbReference type="STRING" id="451379.A0A158R492"/>
<proteinExistence type="predicted"/>
<keyword evidence="3" id="KW-1185">Reference proteome</keyword>
<accession>A0A158R492</accession>
<evidence type="ECO:0000256" key="1">
    <source>
        <dbReference type="SAM" id="SignalP"/>
    </source>
</evidence>
<dbReference type="AlphaFoldDB" id="A0A158R492"/>
<reference evidence="4" key="1">
    <citation type="submission" date="2016-04" db="UniProtKB">
        <authorList>
            <consortium name="WormBaseParasite"/>
        </authorList>
    </citation>
    <scope>IDENTIFICATION</scope>
</reference>
<organism evidence="3 4">
    <name type="scientific">Syphacia muris</name>
    <dbReference type="NCBI Taxonomy" id="451379"/>
    <lineage>
        <taxon>Eukaryota</taxon>
        <taxon>Metazoa</taxon>
        <taxon>Ecdysozoa</taxon>
        <taxon>Nematoda</taxon>
        <taxon>Chromadorea</taxon>
        <taxon>Rhabditida</taxon>
        <taxon>Spirurina</taxon>
        <taxon>Oxyuridomorpha</taxon>
        <taxon>Oxyuroidea</taxon>
        <taxon>Oxyuridae</taxon>
        <taxon>Syphacia</taxon>
    </lineage>
</organism>
<dbReference type="Pfam" id="PF15481">
    <property type="entry name" value="CPG4"/>
    <property type="match status" value="1"/>
</dbReference>
<evidence type="ECO:0000259" key="2">
    <source>
        <dbReference type="Pfam" id="PF15481"/>
    </source>
</evidence>
<dbReference type="Proteomes" id="UP000046393">
    <property type="component" value="Unplaced"/>
</dbReference>
<protein>
    <submittedName>
        <fullName evidence="4">CPG4 domain-containing protein</fullName>
    </submittedName>
</protein>
<feature type="chain" id="PRO_5007631527" evidence="1">
    <location>
        <begin position="18"/>
        <end position="203"/>
    </location>
</feature>
<feature type="domain" description="Chondroitin proteoglycan 4" evidence="2">
    <location>
        <begin position="25"/>
        <end position="113"/>
    </location>
</feature>
<keyword evidence="1" id="KW-0732">Signal</keyword>
<evidence type="ECO:0000313" key="3">
    <source>
        <dbReference type="Proteomes" id="UP000046393"/>
    </source>
</evidence>
<name>A0A158R492_9BILA</name>
<feature type="signal peptide" evidence="1">
    <location>
        <begin position="1"/>
        <end position="17"/>
    </location>
</feature>
<sequence>MFRIAVAIIVLLQLAFCIDQSQLSDCLYGSLKKLIKIEKTYNYLFKNYDKICDLLESSAYKVQKCNPKDQKQFYHTTTFYRLMCTYFEEELEDHMPCLEQHAISIDRSCNKECGSPSDPEEQKKYNSCRKTECATICYFKKFSEACPRAKDVLYRFNMKQIYDLLESSNEEEVRNLHQDCAHLMDKEYMSNKLVGTIYGEKLA</sequence>
<dbReference type="InterPro" id="IPR029153">
    <property type="entry name" value="CPG4"/>
</dbReference>
<evidence type="ECO:0000313" key="4">
    <source>
        <dbReference type="WBParaSite" id="SMUV_0000272001-mRNA-1"/>
    </source>
</evidence>